<feature type="transmembrane region" description="Helical" evidence="5">
    <location>
        <begin position="6"/>
        <end position="26"/>
    </location>
</feature>
<dbReference type="PANTHER" id="PTHR35529:SF2">
    <property type="entry name" value="SPORULATION PROTEIN YTAF-RELATED"/>
    <property type="match status" value="1"/>
</dbReference>
<keyword evidence="7" id="KW-1185">Reference proteome</keyword>
<dbReference type="AlphaFoldDB" id="D9SS57"/>
<dbReference type="NCBIfam" id="TIGR02840">
    <property type="entry name" value="spore_YtaF"/>
    <property type="match status" value="1"/>
</dbReference>
<feature type="transmembrane region" description="Helical" evidence="5">
    <location>
        <begin position="69"/>
        <end position="87"/>
    </location>
</feature>
<evidence type="ECO:0000256" key="4">
    <source>
        <dbReference type="ARBA" id="ARBA00023136"/>
    </source>
</evidence>
<reference evidence="6 7" key="1">
    <citation type="submission" date="2010-08" db="EMBL/GenBank/DDBJ databases">
        <title>Complete sequence of Clostridium cellulovorans 743B.</title>
        <authorList>
            <consortium name="US DOE Joint Genome Institute"/>
            <person name="Lucas S."/>
            <person name="Copeland A."/>
            <person name="Lapidus A."/>
            <person name="Cheng J.-F."/>
            <person name="Bruce D."/>
            <person name="Goodwin L."/>
            <person name="Pitluck S."/>
            <person name="Chertkov O."/>
            <person name="Detter J.C."/>
            <person name="Han C."/>
            <person name="Tapia R."/>
            <person name="Land M."/>
            <person name="Hauser L."/>
            <person name="Chang Y.-J."/>
            <person name="Jeffries C."/>
            <person name="Kyrpides N."/>
            <person name="Ivanova N."/>
            <person name="Mikhailova N."/>
            <person name="Hemme C.L."/>
            <person name="Woyke T."/>
        </authorList>
    </citation>
    <scope>NUCLEOTIDE SEQUENCE [LARGE SCALE GENOMIC DNA]</scope>
    <source>
        <strain evidence="7">ATCC 35296 / DSM 3052 / OCM 3 / 743B</strain>
    </source>
</reference>
<feature type="transmembrane region" description="Helical" evidence="5">
    <location>
        <begin position="33"/>
        <end position="57"/>
    </location>
</feature>
<gene>
    <name evidence="6" type="ordered locus">Clocel_2807</name>
</gene>
<feature type="transmembrane region" description="Helical" evidence="5">
    <location>
        <begin position="155"/>
        <end position="175"/>
    </location>
</feature>
<proteinExistence type="predicted"/>
<dbReference type="InterPro" id="IPR014205">
    <property type="entry name" value="Spore_YtaF"/>
</dbReference>
<evidence type="ECO:0000313" key="6">
    <source>
        <dbReference type="EMBL" id="ADL52504.1"/>
    </source>
</evidence>
<dbReference type="InterPro" id="IPR003810">
    <property type="entry name" value="Mntp/YtaF"/>
</dbReference>
<sequence length="206" mass="22248">MQVVSSLLLAISASLDCFAVGVAYGIKKIRIGLLSNVIIALISAMGTFLSMSVGIALSNFMSINISKTIGALILIGIGIWFIGEFYFKDKGNEVKKKHDNKGNTNYKELLDDPYIADKDKSGYIDVKEAMTLAIALAINNIGLGLGASITGLNIILTTIITFFLSIITLIIGYYFGEGYLSKVFGKYAALISSVIILCLGIYQLFF</sequence>
<dbReference type="PANTHER" id="PTHR35529">
    <property type="entry name" value="MANGANESE EFFLUX PUMP MNTP-RELATED"/>
    <property type="match status" value="1"/>
</dbReference>
<dbReference type="KEGG" id="ccb:Clocel_2807"/>
<dbReference type="eggNOG" id="COG1971">
    <property type="taxonomic scope" value="Bacteria"/>
</dbReference>
<keyword evidence="2 5" id="KW-0812">Transmembrane</keyword>
<keyword evidence="4 5" id="KW-0472">Membrane</keyword>
<feature type="transmembrane region" description="Helical" evidence="5">
    <location>
        <begin position="129"/>
        <end position="149"/>
    </location>
</feature>
<keyword evidence="3 5" id="KW-1133">Transmembrane helix</keyword>
<evidence type="ECO:0000256" key="3">
    <source>
        <dbReference type="ARBA" id="ARBA00022989"/>
    </source>
</evidence>
<dbReference type="HOGENOM" id="CLU_094526_2_0_9"/>
<dbReference type="Proteomes" id="UP000002730">
    <property type="component" value="Chromosome"/>
</dbReference>
<dbReference type="RefSeq" id="WP_010074602.1">
    <property type="nucleotide sequence ID" value="NC_014393.1"/>
</dbReference>
<dbReference type="STRING" id="573061.Clocel_2807"/>
<feature type="transmembrane region" description="Helical" evidence="5">
    <location>
        <begin position="187"/>
        <end position="205"/>
    </location>
</feature>
<keyword evidence="1" id="KW-1003">Cell membrane</keyword>
<dbReference type="Pfam" id="PF02659">
    <property type="entry name" value="Mntp"/>
    <property type="match status" value="2"/>
</dbReference>
<organism evidence="6 7">
    <name type="scientific">Clostridium cellulovorans (strain ATCC 35296 / DSM 3052 / OCM 3 / 743B)</name>
    <dbReference type="NCBI Taxonomy" id="573061"/>
    <lineage>
        <taxon>Bacteria</taxon>
        <taxon>Bacillati</taxon>
        <taxon>Bacillota</taxon>
        <taxon>Clostridia</taxon>
        <taxon>Eubacteriales</taxon>
        <taxon>Clostridiaceae</taxon>
        <taxon>Clostridium</taxon>
    </lineage>
</organism>
<protein>
    <submittedName>
        <fullName evidence="6">Sporulation protein YtaF</fullName>
    </submittedName>
</protein>
<evidence type="ECO:0000256" key="5">
    <source>
        <dbReference type="SAM" id="Phobius"/>
    </source>
</evidence>
<evidence type="ECO:0000256" key="2">
    <source>
        <dbReference type="ARBA" id="ARBA00022692"/>
    </source>
</evidence>
<evidence type="ECO:0000313" key="7">
    <source>
        <dbReference type="Proteomes" id="UP000002730"/>
    </source>
</evidence>
<name>D9SS57_CLOC7</name>
<accession>D9SS57</accession>
<dbReference type="EMBL" id="CP002160">
    <property type="protein sequence ID" value="ADL52504.1"/>
    <property type="molecule type" value="Genomic_DNA"/>
</dbReference>
<evidence type="ECO:0000256" key="1">
    <source>
        <dbReference type="ARBA" id="ARBA00022475"/>
    </source>
</evidence>
<dbReference type="OrthoDB" id="1679205at2"/>